<dbReference type="CDD" id="cd14066">
    <property type="entry name" value="STKc_IRAK"/>
    <property type="match status" value="1"/>
</dbReference>
<dbReference type="Gene3D" id="1.10.510.10">
    <property type="entry name" value="Transferase(Phosphotransferase) domain 1"/>
    <property type="match status" value="1"/>
</dbReference>
<feature type="compositionally biased region" description="Pro residues" evidence="13">
    <location>
        <begin position="24"/>
        <end position="38"/>
    </location>
</feature>
<dbReference type="GO" id="GO:0004674">
    <property type="term" value="F:protein serine/threonine kinase activity"/>
    <property type="evidence" value="ECO:0007669"/>
    <property type="project" value="UniProtKB-KW"/>
</dbReference>
<dbReference type="GO" id="GO:0005886">
    <property type="term" value="C:plasma membrane"/>
    <property type="evidence" value="ECO:0007669"/>
    <property type="project" value="TreeGrafter"/>
</dbReference>
<evidence type="ECO:0000256" key="10">
    <source>
        <dbReference type="ARBA" id="ARBA00023136"/>
    </source>
</evidence>
<dbReference type="InterPro" id="IPR000719">
    <property type="entry name" value="Prot_kinase_dom"/>
</dbReference>
<feature type="region of interest" description="Disordered" evidence="13">
    <location>
        <begin position="1"/>
        <end position="84"/>
    </location>
</feature>
<dbReference type="GO" id="GO:0004714">
    <property type="term" value="F:transmembrane receptor protein tyrosine kinase activity"/>
    <property type="evidence" value="ECO:0007669"/>
    <property type="project" value="InterPro"/>
</dbReference>
<evidence type="ECO:0000256" key="8">
    <source>
        <dbReference type="ARBA" id="ARBA00022840"/>
    </source>
</evidence>
<keyword evidence="9" id="KW-1133">Transmembrane helix</keyword>
<dbReference type="SUPFAM" id="SSF56112">
    <property type="entry name" value="Protein kinase-like (PK-like)"/>
    <property type="match status" value="1"/>
</dbReference>
<dbReference type="InterPro" id="IPR045272">
    <property type="entry name" value="ANXUR1/2-like"/>
</dbReference>
<gene>
    <name evidence="15" type="ORF">TRITD_7Av1G013260</name>
</gene>
<keyword evidence="3" id="KW-0808">Transferase</keyword>
<evidence type="ECO:0000256" key="7">
    <source>
        <dbReference type="ARBA" id="ARBA00022777"/>
    </source>
</evidence>
<name>A0A9R1BHZ2_TRITD</name>
<feature type="domain" description="Protein kinase" evidence="14">
    <location>
        <begin position="627"/>
        <end position="908"/>
    </location>
</feature>
<evidence type="ECO:0000256" key="6">
    <source>
        <dbReference type="ARBA" id="ARBA00022741"/>
    </source>
</evidence>
<dbReference type="PANTHER" id="PTHR27003:SF106">
    <property type="entry name" value="OS06G0126250 PROTEIN"/>
    <property type="match status" value="1"/>
</dbReference>
<dbReference type="PROSITE" id="PS00108">
    <property type="entry name" value="PROTEIN_KINASE_ST"/>
    <property type="match status" value="1"/>
</dbReference>
<evidence type="ECO:0000256" key="9">
    <source>
        <dbReference type="ARBA" id="ARBA00022989"/>
    </source>
</evidence>
<dbReference type="InterPro" id="IPR001245">
    <property type="entry name" value="Ser-Thr/Tyr_kinase_cat_dom"/>
</dbReference>
<dbReference type="FunFam" id="2.60.120.430:FF:000001">
    <property type="entry name" value="Receptor-like protein kinase FERONIA"/>
    <property type="match status" value="1"/>
</dbReference>
<keyword evidence="4" id="KW-0812">Transmembrane</keyword>
<evidence type="ECO:0000256" key="1">
    <source>
        <dbReference type="ARBA" id="ARBA00004479"/>
    </source>
</evidence>
<dbReference type="Gramene" id="TRITD7Av1G013260.1">
    <property type="protein sequence ID" value="TRITD7Av1G013260.1"/>
    <property type="gene ID" value="TRITD7Av1G013260"/>
</dbReference>
<evidence type="ECO:0000256" key="4">
    <source>
        <dbReference type="ARBA" id="ARBA00022692"/>
    </source>
</evidence>
<dbReference type="Pfam" id="PF07714">
    <property type="entry name" value="PK_Tyr_Ser-Thr"/>
    <property type="match status" value="1"/>
</dbReference>
<accession>A0A9R1BHZ2</accession>
<keyword evidence="5" id="KW-0732">Signal</keyword>
<dbReference type="FunFam" id="1.10.510.10:FF:000058">
    <property type="entry name" value="Receptor-like protein kinase FERONIA"/>
    <property type="match status" value="1"/>
</dbReference>
<evidence type="ECO:0000256" key="5">
    <source>
        <dbReference type="ARBA" id="ARBA00022729"/>
    </source>
</evidence>
<dbReference type="EMBL" id="LT934123">
    <property type="protein sequence ID" value="VAI69238.1"/>
    <property type="molecule type" value="Genomic_DNA"/>
</dbReference>
<comment type="subcellular location">
    <subcellularLocation>
        <location evidence="1">Membrane</location>
        <topology evidence="1">Single-pass type I membrane protein</topology>
    </subcellularLocation>
</comment>
<dbReference type="InterPro" id="IPR017441">
    <property type="entry name" value="Protein_kinase_ATP_BS"/>
</dbReference>
<dbReference type="GO" id="GO:0009506">
    <property type="term" value="C:plasmodesma"/>
    <property type="evidence" value="ECO:0007669"/>
    <property type="project" value="TreeGrafter"/>
</dbReference>
<dbReference type="Proteomes" id="UP000324705">
    <property type="component" value="Chromosome 7A"/>
</dbReference>
<dbReference type="FunFam" id="3.30.200.20:FF:000039">
    <property type="entry name" value="receptor-like protein kinase FERONIA"/>
    <property type="match status" value="1"/>
</dbReference>
<dbReference type="InterPro" id="IPR024788">
    <property type="entry name" value="Malectin-like_Carb-bd_dom"/>
</dbReference>
<reference evidence="15 16" key="1">
    <citation type="submission" date="2017-09" db="EMBL/GenBank/DDBJ databases">
        <authorList>
            <consortium name="International Durum Wheat Genome Sequencing Consortium (IDWGSC)"/>
            <person name="Milanesi L."/>
        </authorList>
    </citation>
    <scope>NUCLEOTIDE SEQUENCE [LARGE SCALE GENOMIC DNA]</scope>
    <source>
        <strain evidence="16">cv. Svevo</strain>
    </source>
</reference>
<evidence type="ECO:0000256" key="3">
    <source>
        <dbReference type="ARBA" id="ARBA00022679"/>
    </source>
</evidence>
<evidence type="ECO:0000313" key="15">
    <source>
        <dbReference type="EMBL" id="VAI69238.1"/>
    </source>
</evidence>
<evidence type="ECO:0000256" key="2">
    <source>
        <dbReference type="ARBA" id="ARBA00022527"/>
    </source>
</evidence>
<evidence type="ECO:0000313" key="16">
    <source>
        <dbReference type="Proteomes" id="UP000324705"/>
    </source>
</evidence>
<evidence type="ECO:0000259" key="14">
    <source>
        <dbReference type="PROSITE" id="PS50011"/>
    </source>
</evidence>
<evidence type="ECO:0000256" key="12">
    <source>
        <dbReference type="PROSITE-ProRule" id="PRU10141"/>
    </source>
</evidence>
<dbReference type="InterPro" id="IPR008271">
    <property type="entry name" value="Ser/Thr_kinase_AS"/>
</dbReference>
<organism evidence="15 16">
    <name type="scientific">Triticum turgidum subsp. durum</name>
    <name type="common">Durum wheat</name>
    <name type="synonym">Triticum durum</name>
    <dbReference type="NCBI Taxonomy" id="4567"/>
    <lineage>
        <taxon>Eukaryota</taxon>
        <taxon>Viridiplantae</taxon>
        <taxon>Streptophyta</taxon>
        <taxon>Embryophyta</taxon>
        <taxon>Tracheophyta</taxon>
        <taxon>Spermatophyta</taxon>
        <taxon>Magnoliopsida</taxon>
        <taxon>Liliopsida</taxon>
        <taxon>Poales</taxon>
        <taxon>Poaceae</taxon>
        <taxon>BOP clade</taxon>
        <taxon>Pooideae</taxon>
        <taxon>Triticodae</taxon>
        <taxon>Triticeae</taxon>
        <taxon>Triticinae</taxon>
        <taxon>Triticum</taxon>
    </lineage>
</organism>
<evidence type="ECO:0000256" key="13">
    <source>
        <dbReference type="SAM" id="MobiDB-lite"/>
    </source>
</evidence>
<proteinExistence type="predicted"/>
<keyword evidence="8 12" id="KW-0067">ATP-binding</keyword>
<dbReference type="PROSITE" id="PS00107">
    <property type="entry name" value="PROTEIN_KINASE_ATP"/>
    <property type="match status" value="1"/>
</dbReference>
<dbReference type="Gene3D" id="2.60.120.430">
    <property type="entry name" value="Galactose-binding lectin"/>
    <property type="match status" value="2"/>
</dbReference>
<dbReference type="Pfam" id="PF12819">
    <property type="entry name" value="Malectin_like"/>
    <property type="match status" value="1"/>
</dbReference>
<feature type="region of interest" description="Disordered" evidence="13">
    <location>
        <begin position="915"/>
        <end position="945"/>
    </location>
</feature>
<dbReference type="PANTHER" id="PTHR27003">
    <property type="entry name" value="OS07G0166700 PROTEIN"/>
    <property type="match status" value="1"/>
</dbReference>
<dbReference type="Gene3D" id="3.30.200.20">
    <property type="entry name" value="Phosphorylase Kinase, domain 1"/>
    <property type="match status" value="1"/>
</dbReference>
<feature type="compositionally biased region" description="Polar residues" evidence="13">
    <location>
        <begin position="936"/>
        <end position="945"/>
    </location>
</feature>
<feature type="binding site" evidence="12">
    <location>
        <position position="661"/>
    </location>
    <ligand>
        <name>ATP</name>
        <dbReference type="ChEBI" id="CHEBI:30616"/>
    </ligand>
</feature>
<dbReference type="OMA" id="FHWVRLH"/>
<evidence type="ECO:0000256" key="11">
    <source>
        <dbReference type="ARBA" id="ARBA00023180"/>
    </source>
</evidence>
<dbReference type="GO" id="GO:0005524">
    <property type="term" value="F:ATP binding"/>
    <property type="evidence" value="ECO:0007669"/>
    <property type="project" value="UniProtKB-UniRule"/>
</dbReference>
<dbReference type="SMART" id="SM00220">
    <property type="entry name" value="S_TKc"/>
    <property type="match status" value="1"/>
</dbReference>
<keyword evidence="11" id="KW-0325">Glycoprotein</keyword>
<dbReference type="FunFam" id="2.60.120.430:FF:000005">
    <property type="entry name" value="Putative receptor-like protein kinase"/>
    <property type="match status" value="1"/>
</dbReference>
<keyword evidence="7" id="KW-0418">Kinase</keyword>
<keyword evidence="10" id="KW-0472">Membrane</keyword>
<keyword evidence="2" id="KW-0723">Serine/threonine-protein kinase</keyword>
<sequence length="961" mass="104342">MVDEPPNIARRRPGQTGLNLAWRHPPPLNPRPFLPPPQVSSAPFPLLRLAPPNQREGERAPPQPGPGHHNNKNQHDDVPGVGRCASRWRRRPRCRLERRHNSSVWARVTRTSTALKMVRRGALPLALLAVLATLTAVAGQGKPVTDNGSGGGSGPSKFTPKDAFYIDCGGTAAADTKDGKSFKTDAEANSLLSARDNIKVADDKADVPSHLYRSARVFKEEAVYNFPLTAPGWHFIRLYFFPIKSGEADLAAATFDVSTAVNVLLHGFTPEAKAVMKEYIVNATENKLELKFTPQSGSAFINAIEVVNAPDELISKTALTVSPLAETSGLSEAAYQVVCRLNVGGPPIGPVNDTLGRQWEDDGQYLNPKDAGTEVSVPTSAIKYPDAFPATKLVAPTAVYATARHMAESGVANQNFNVSWKVDVDPSFDYLVRLFFADIISTSANDLYFNAYINGRKAISALDLSTITGDLAAPYYKDFVVNSSVNTDGHIIIGVGPLGQDTGRNDALLNGAEVLKMSNSVGSLDGEFGVDGRMVDDGSGTRKVVAAVGFAMMFGAFAGLGCMVVKWHRRPQDWDRRNSFSSWLLPIHTGQSFSNGKGSKSGYTFSSTAGLGHFFTFAEMSEATKNFDESAIIGVGGFGNVYVGEINDPDEEGSRIKVAIKRGNPSSEQGINEFNTEIQMLSKLRHRHLVSLIGYCDEGEEMILVYEFMQHGPFRDHIYGGPEGLPTLSWKQRLEICIGAARGLHYLHTGTAHGIIHRDVKTTNILLDEKFVAKVADFGLSKDGPGMNQLHVSTAVKGSFGYLDPEYFRCQQLTDKSDVYSFGVVLLETLCARAPIDPQLPREQVSLAEWGLQWKRKGLIEKIMDPNLNGKVNPESLAKFAETAEKCLCEFGSDRLSMGDVLWNLEYALQLQEANPPEGATDADDADASIVSSASGVTTVPDQSTTSANELFAQLADMKGR</sequence>
<keyword evidence="16" id="KW-1185">Reference proteome</keyword>
<protein>
    <recommendedName>
        <fullName evidence="14">Protein kinase domain-containing protein</fullName>
    </recommendedName>
</protein>
<keyword evidence="6 12" id="KW-0547">Nucleotide-binding</keyword>
<dbReference type="AlphaFoldDB" id="A0A9R1BHZ2"/>
<dbReference type="InterPro" id="IPR011009">
    <property type="entry name" value="Kinase-like_dom_sf"/>
</dbReference>
<dbReference type="PROSITE" id="PS50011">
    <property type="entry name" value="PROTEIN_KINASE_DOM"/>
    <property type="match status" value="1"/>
</dbReference>